<comment type="caution">
    <text evidence="2">The sequence shown here is derived from an EMBL/GenBank/DDBJ whole genome shotgun (WGS) entry which is preliminary data.</text>
</comment>
<feature type="signal peptide" evidence="1">
    <location>
        <begin position="1"/>
        <end position="25"/>
    </location>
</feature>
<dbReference type="OrthoDB" id="679784at2"/>
<organism evidence="2 3">
    <name type="scientific">Mangrovimonas spongiae</name>
    <dbReference type="NCBI Taxonomy" id="2494697"/>
    <lineage>
        <taxon>Bacteria</taxon>
        <taxon>Pseudomonadati</taxon>
        <taxon>Bacteroidota</taxon>
        <taxon>Flavobacteriia</taxon>
        <taxon>Flavobacteriales</taxon>
        <taxon>Flavobacteriaceae</taxon>
        <taxon>Mangrovimonas</taxon>
    </lineage>
</organism>
<feature type="chain" id="PRO_5018600888" description="Collagen-like protein" evidence="1">
    <location>
        <begin position="26"/>
        <end position="181"/>
    </location>
</feature>
<keyword evidence="1" id="KW-0732">Signal</keyword>
<proteinExistence type="predicted"/>
<accession>A0A3R9MBV7</accession>
<evidence type="ECO:0008006" key="4">
    <source>
        <dbReference type="Google" id="ProtNLM"/>
    </source>
</evidence>
<sequence length="181" mass="19759">MKPFMLNLKQIALALLVIFSVSCSPEDGEQGPPGEDGNANVQTITFDASSFDGTASYVEIPELTEDVLANDAVLTYLLMHTSSEDIWFQVPCPVDLWGFDYAVDVNMSVGYIWFDYADGNGDSTSITAGDLQSGKVIIIESSSTTSARTSNTKQQVYAELKQAGVDINDYYAVCEYYSIKP</sequence>
<name>A0A3R9MBV7_9FLAO</name>
<evidence type="ECO:0000256" key="1">
    <source>
        <dbReference type="SAM" id="SignalP"/>
    </source>
</evidence>
<keyword evidence="3" id="KW-1185">Reference proteome</keyword>
<dbReference type="PROSITE" id="PS51257">
    <property type="entry name" value="PROKAR_LIPOPROTEIN"/>
    <property type="match status" value="1"/>
</dbReference>
<dbReference type="Proteomes" id="UP000270620">
    <property type="component" value="Unassembled WGS sequence"/>
</dbReference>
<evidence type="ECO:0000313" key="3">
    <source>
        <dbReference type="Proteomes" id="UP000270620"/>
    </source>
</evidence>
<gene>
    <name evidence="2" type="ORF">EJA19_04360</name>
</gene>
<dbReference type="AlphaFoldDB" id="A0A3R9MBV7"/>
<evidence type="ECO:0000313" key="2">
    <source>
        <dbReference type="EMBL" id="RSK42123.1"/>
    </source>
</evidence>
<dbReference type="EMBL" id="RWBG01000001">
    <property type="protein sequence ID" value="RSK42123.1"/>
    <property type="molecule type" value="Genomic_DNA"/>
</dbReference>
<protein>
    <recommendedName>
        <fullName evidence="4">Collagen-like protein</fullName>
    </recommendedName>
</protein>
<dbReference type="RefSeq" id="WP_125467107.1">
    <property type="nucleotide sequence ID" value="NZ_RWBG01000001.1"/>
</dbReference>
<reference evidence="2 3" key="1">
    <citation type="submission" date="2018-12" db="EMBL/GenBank/DDBJ databases">
        <title>Mangrovimonas spongiae sp. nov., a novel member of the genus Mangrovimonas isolated from marine sponge.</title>
        <authorList>
            <person name="Zhuang L."/>
            <person name="Luo L."/>
        </authorList>
    </citation>
    <scope>NUCLEOTIDE SEQUENCE [LARGE SCALE GENOMIC DNA]</scope>
    <source>
        <strain evidence="2 3">HN-E26</strain>
    </source>
</reference>